<dbReference type="Proteomes" id="UP001165653">
    <property type="component" value="Unassembled WGS sequence"/>
</dbReference>
<evidence type="ECO:0000313" key="2">
    <source>
        <dbReference type="EMBL" id="MCW1915479.1"/>
    </source>
</evidence>
<dbReference type="NCBIfam" id="TIGR02532">
    <property type="entry name" value="IV_pilin_GFxxxE"/>
    <property type="match status" value="1"/>
</dbReference>
<organism evidence="2 3">
    <name type="scientific">Luteolibacter rhizosphaerae</name>
    <dbReference type="NCBI Taxonomy" id="2989719"/>
    <lineage>
        <taxon>Bacteria</taxon>
        <taxon>Pseudomonadati</taxon>
        <taxon>Verrucomicrobiota</taxon>
        <taxon>Verrucomicrobiia</taxon>
        <taxon>Verrucomicrobiales</taxon>
        <taxon>Verrucomicrobiaceae</taxon>
        <taxon>Luteolibacter</taxon>
    </lineage>
</organism>
<keyword evidence="1" id="KW-1133">Transmembrane helix</keyword>
<keyword evidence="1" id="KW-0812">Transmembrane</keyword>
<reference evidence="2" key="1">
    <citation type="submission" date="2022-10" db="EMBL/GenBank/DDBJ databases">
        <title>Luteolibacter sp. GHJ8, whole genome shotgun sequencing project.</title>
        <authorList>
            <person name="Zhao G."/>
            <person name="Shen L."/>
        </authorList>
    </citation>
    <scope>NUCLEOTIDE SEQUENCE</scope>
    <source>
        <strain evidence="2">GHJ8</strain>
    </source>
</reference>
<keyword evidence="3" id="KW-1185">Reference proteome</keyword>
<dbReference type="RefSeq" id="WP_264515027.1">
    <property type="nucleotide sequence ID" value="NZ_JAPDDR010000009.1"/>
</dbReference>
<evidence type="ECO:0000256" key="1">
    <source>
        <dbReference type="SAM" id="Phobius"/>
    </source>
</evidence>
<proteinExistence type="predicted"/>
<protein>
    <submittedName>
        <fullName evidence="2">Type II secretion system GspH family protein</fullName>
    </submittedName>
</protein>
<comment type="caution">
    <text evidence="2">The sequence shown here is derived from an EMBL/GenBank/DDBJ whole genome shotgun (WGS) entry which is preliminary data.</text>
</comment>
<feature type="transmembrane region" description="Helical" evidence="1">
    <location>
        <begin position="12"/>
        <end position="35"/>
    </location>
</feature>
<sequence>MIPSQKRHLAGFSLIELLVVILIISMLLTLGAVGLRGISGGNGIGAAVATSEALFDEARAIAVGKGTKSRVLVDVNDPQDEENYLRRLLVAYQELDEEGEPTEKWALSSRALTLPERIFFSKEYSKREHEGGGGDIEEDSFEFGKTAFDGNYLYYEFNSEGICTTPGASFVMGSGVRPQGQDPRATADGKRDFGGFVVWRNGRTSLFRGPDQIGIPSTVNEF</sequence>
<name>A0ABT3G7P5_9BACT</name>
<gene>
    <name evidence="2" type="ORF">OJ996_17975</name>
</gene>
<dbReference type="InterPro" id="IPR012902">
    <property type="entry name" value="N_methyl_site"/>
</dbReference>
<accession>A0ABT3G7P5</accession>
<dbReference type="EMBL" id="JAPDDR010000009">
    <property type="protein sequence ID" value="MCW1915479.1"/>
    <property type="molecule type" value="Genomic_DNA"/>
</dbReference>
<dbReference type="PROSITE" id="PS00409">
    <property type="entry name" value="PROKAR_NTER_METHYL"/>
    <property type="match status" value="1"/>
</dbReference>
<dbReference type="InterPro" id="IPR045584">
    <property type="entry name" value="Pilin-like"/>
</dbReference>
<evidence type="ECO:0000313" key="3">
    <source>
        <dbReference type="Proteomes" id="UP001165653"/>
    </source>
</evidence>
<dbReference type="Pfam" id="PF07963">
    <property type="entry name" value="N_methyl"/>
    <property type="match status" value="1"/>
</dbReference>
<keyword evidence="1" id="KW-0472">Membrane</keyword>
<dbReference type="SUPFAM" id="SSF54523">
    <property type="entry name" value="Pili subunits"/>
    <property type="match status" value="1"/>
</dbReference>